<evidence type="ECO:0000313" key="2">
    <source>
        <dbReference type="Proteomes" id="UP000789366"/>
    </source>
</evidence>
<keyword evidence="2" id="KW-1185">Reference proteome</keyword>
<name>A0ACA9Q3A2_9GLOM</name>
<comment type="caution">
    <text evidence="1">The sequence shown here is derived from an EMBL/GenBank/DDBJ whole genome shotgun (WGS) entry which is preliminary data.</text>
</comment>
<dbReference type="Proteomes" id="UP000789366">
    <property type="component" value="Unassembled WGS sequence"/>
</dbReference>
<evidence type="ECO:0000313" key="1">
    <source>
        <dbReference type="EMBL" id="CAG8733874.1"/>
    </source>
</evidence>
<protein>
    <submittedName>
        <fullName evidence="1">11641_t:CDS:1</fullName>
    </submittedName>
</protein>
<feature type="non-terminal residue" evidence="1">
    <location>
        <position position="1"/>
    </location>
</feature>
<organism evidence="1 2">
    <name type="scientific">Cetraspora pellucida</name>
    <dbReference type="NCBI Taxonomy" id="1433469"/>
    <lineage>
        <taxon>Eukaryota</taxon>
        <taxon>Fungi</taxon>
        <taxon>Fungi incertae sedis</taxon>
        <taxon>Mucoromycota</taxon>
        <taxon>Glomeromycotina</taxon>
        <taxon>Glomeromycetes</taxon>
        <taxon>Diversisporales</taxon>
        <taxon>Gigasporaceae</taxon>
        <taxon>Cetraspora</taxon>
    </lineage>
</organism>
<accession>A0ACA9Q3A2</accession>
<feature type="non-terminal residue" evidence="1">
    <location>
        <position position="181"/>
    </location>
</feature>
<sequence length="181" mass="20502">PMLHATEILSTSLYPTIANVRLTFLGIIHHLELFINNNLYSENEQTMVYFIKNKLNDYWSIINHGESTRIASVLNPTSKLTTFSFSAKKDTVLISLRNIMSQYKPLALTSTLQTIVPPLAEELELYLFTPPILSSIQNATSVSYEEAFSIASKTLSKLRNRLKPKTAHASLCLKNWIENNI</sequence>
<proteinExistence type="predicted"/>
<reference evidence="1" key="1">
    <citation type="submission" date="2021-06" db="EMBL/GenBank/DDBJ databases">
        <authorList>
            <person name="Kallberg Y."/>
            <person name="Tangrot J."/>
            <person name="Rosling A."/>
        </authorList>
    </citation>
    <scope>NUCLEOTIDE SEQUENCE</scope>
    <source>
        <strain evidence="1">28 12/20/2015</strain>
    </source>
</reference>
<dbReference type="EMBL" id="CAJVPW010034569">
    <property type="protein sequence ID" value="CAG8733874.1"/>
    <property type="molecule type" value="Genomic_DNA"/>
</dbReference>
<gene>
    <name evidence="1" type="ORF">SPELUC_LOCUS13313</name>
</gene>